<evidence type="ECO:0000256" key="6">
    <source>
        <dbReference type="SAM" id="Phobius"/>
    </source>
</evidence>
<evidence type="ECO:0000313" key="8">
    <source>
        <dbReference type="EMBL" id="GAA4741379.1"/>
    </source>
</evidence>
<feature type="transmembrane region" description="Helical" evidence="6">
    <location>
        <begin position="451"/>
        <end position="473"/>
    </location>
</feature>
<dbReference type="InterPro" id="IPR011701">
    <property type="entry name" value="MFS"/>
</dbReference>
<dbReference type="InterPro" id="IPR020846">
    <property type="entry name" value="MFS_dom"/>
</dbReference>
<feature type="transmembrane region" description="Helical" evidence="6">
    <location>
        <begin position="222"/>
        <end position="244"/>
    </location>
</feature>
<dbReference type="RefSeq" id="WP_345312447.1">
    <property type="nucleotide sequence ID" value="NZ_BAABIE010000002.1"/>
</dbReference>
<dbReference type="EMBL" id="BAABIE010000002">
    <property type="protein sequence ID" value="GAA4741379.1"/>
    <property type="molecule type" value="Genomic_DNA"/>
</dbReference>
<keyword evidence="9" id="KW-1185">Reference proteome</keyword>
<evidence type="ECO:0000256" key="4">
    <source>
        <dbReference type="ARBA" id="ARBA00022989"/>
    </source>
</evidence>
<feature type="transmembrane region" description="Helical" evidence="6">
    <location>
        <begin position="49"/>
        <end position="67"/>
    </location>
</feature>
<organism evidence="8 9">
    <name type="scientific">Gordonia alkaliphila</name>
    <dbReference type="NCBI Taxonomy" id="1053547"/>
    <lineage>
        <taxon>Bacteria</taxon>
        <taxon>Bacillati</taxon>
        <taxon>Actinomycetota</taxon>
        <taxon>Actinomycetes</taxon>
        <taxon>Mycobacteriales</taxon>
        <taxon>Gordoniaceae</taxon>
        <taxon>Gordonia</taxon>
    </lineage>
</organism>
<dbReference type="SUPFAM" id="SSF103473">
    <property type="entry name" value="MFS general substrate transporter"/>
    <property type="match status" value="1"/>
</dbReference>
<comment type="subcellular location">
    <subcellularLocation>
        <location evidence="1">Cell membrane</location>
        <topology evidence="1">Multi-pass membrane protein</topology>
    </subcellularLocation>
</comment>
<feature type="transmembrane region" description="Helical" evidence="6">
    <location>
        <begin position="79"/>
        <end position="103"/>
    </location>
</feature>
<evidence type="ECO:0000256" key="1">
    <source>
        <dbReference type="ARBA" id="ARBA00004651"/>
    </source>
</evidence>
<feature type="transmembrane region" description="Helical" evidence="6">
    <location>
        <begin position="367"/>
        <end position="398"/>
    </location>
</feature>
<feature type="transmembrane region" description="Helical" evidence="6">
    <location>
        <begin position="305"/>
        <end position="328"/>
    </location>
</feature>
<keyword evidence="4 6" id="KW-1133">Transmembrane helix</keyword>
<dbReference type="PROSITE" id="PS50850">
    <property type="entry name" value="MFS"/>
    <property type="match status" value="1"/>
</dbReference>
<accession>A0ABP8YW91</accession>
<feature type="transmembrane region" description="Helical" evidence="6">
    <location>
        <begin position="265"/>
        <end position="285"/>
    </location>
</feature>
<feature type="transmembrane region" description="Helical" evidence="6">
    <location>
        <begin position="410"/>
        <end position="431"/>
    </location>
</feature>
<sequence>MTSSPPEQHPSLAVAVLCGAGIVVSLMQTIIVPLIPLLPTLLETSPTNASWALTITLLVGAVITPIAGRLGDMFGKRRVLAASMAAVALGSAVCAMAGGLLVFLVGRGLQGLGIGAVSVGISLMRDIVPAARLGPAVGAMSASLGVGGALGLPFAAVIAQQLSWQALFWVSGAVALLALVAVLATVPTHGEATGGRFDAVGAVGLTALLTCVLLALSKGAAWGWASPTILGLFGAFVVFSALWWRWERRHRNPLINLELNIARPVLLTNISSVAVGYAFYAMQMIPIQLLMDPTSAMSAGSVGMGLSMVLAALVLMPGGLVMFAFSYVSAEITRQRGPRISLSLGAAVLGVGYGLLLLMLGGPWQGAWWWLLCINIVVGAGLGIAFSAMPALIMLWVPVSHTGEANGVNALMRSIGTSAATAVVGMILAASRVVVPGPDDVGPVSVPTSSAYLWAAGIALAACVISALTAFAVPRQPPIEEHRIL</sequence>
<protein>
    <submittedName>
        <fullName evidence="8">MFS transporter</fullName>
    </submittedName>
</protein>
<evidence type="ECO:0000259" key="7">
    <source>
        <dbReference type="PROSITE" id="PS50850"/>
    </source>
</evidence>
<dbReference type="Pfam" id="PF07690">
    <property type="entry name" value="MFS_1"/>
    <property type="match status" value="1"/>
</dbReference>
<feature type="transmembrane region" description="Helical" evidence="6">
    <location>
        <begin position="140"/>
        <end position="160"/>
    </location>
</feature>
<feature type="transmembrane region" description="Helical" evidence="6">
    <location>
        <begin position="166"/>
        <end position="185"/>
    </location>
</feature>
<evidence type="ECO:0000256" key="5">
    <source>
        <dbReference type="ARBA" id="ARBA00023136"/>
    </source>
</evidence>
<evidence type="ECO:0000256" key="2">
    <source>
        <dbReference type="ARBA" id="ARBA00022448"/>
    </source>
</evidence>
<feature type="domain" description="Major facilitator superfamily (MFS) profile" evidence="7">
    <location>
        <begin position="13"/>
        <end position="474"/>
    </location>
</feature>
<dbReference type="Gene3D" id="1.20.1250.20">
    <property type="entry name" value="MFS general substrate transporter like domains"/>
    <property type="match status" value="2"/>
</dbReference>
<evidence type="ECO:0000313" key="9">
    <source>
        <dbReference type="Proteomes" id="UP001500822"/>
    </source>
</evidence>
<dbReference type="Proteomes" id="UP001500822">
    <property type="component" value="Unassembled WGS sequence"/>
</dbReference>
<gene>
    <name evidence="8" type="ORF">GCM10023217_07090</name>
</gene>
<dbReference type="PANTHER" id="PTHR42718">
    <property type="entry name" value="MAJOR FACILITATOR SUPERFAMILY MULTIDRUG TRANSPORTER MFSC"/>
    <property type="match status" value="1"/>
</dbReference>
<dbReference type="PANTHER" id="PTHR42718:SF9">
    <property type="entry name" value="MAJOR FACILITATOR SUPERFAMILY MULTIDRUG TRANSPORTER MFSC"/>
    <property type="match status" value="1"/>
</dbReference>
<dbReference type="InterPro" id="IPR036259">
    <property type="entry name" value="MFS_trans_sf"/>
</dbReference>
<feature type="transmembrane region" description="Helical" evidence="6">
    <location>
        <begin position="12"/>
        <end position="37"/>
    </location>
</feature>
<keyword evidence="3 6" id="KW-0812">Transmembrane</keyword>
<keyword evidence="5 6" id="KW-0472">Membrane</keyword>
<comment type="caution">
    <text evidence="8">The sequence shown here is derived from an EMBL/GenBank/DDBJ whole genome shotgun (WGS) entry which is preliminary data.</text>
</comment>
<reference evidence="9" key="1">
    <citation type="journal article" date="2019" name="Int. J. Syst. Evol. Microbiol.">
        <title>The Global Catalogue of Microorganisms (GCM) 10K type strain sequencing project: providing services to taxonomists for standard genome sequencing and annotation.</title>
        <authorList>
            <consortium name="The Broad Institute Genomics Platform"/>
            <consortium name="The Broad Institute Genome Sequencing Center for Infectious Disease"/>
            <person name="Wu L."/>
            <person name="Ma J."/>
        </authorList>
    </citation>
    <scope>NUCLEOTIDE SEQUENCE [LARGE SCALE GENOMIC DNA]</scope>
    <source>
        <strain evidence="9">JCM 18077</strain>
    </source>
</reference>
<proteinExistence type="predicted"/>
<name>A0ABP8YW91_9ACTN</name>
<evidence type="ECO:0000256" key="3">
    <source>
        <dbReference type="ARBA" id="ARBA00022692"/>
    </source>
</evidence>
<feature type="transmembrane region" description="Helical" evidence="6">
    <location>
        <begin position="340"/>
        <end position="361"/>
    </location>
</feature>
<keyword evidence="2" id="KW-0813">Transport</keyword>